<proteinExistence type="predicted"/>
<gene>
    <name evidence="2" type="ORF">CYR79_10355</name>
</gene>
<accession>A0A2I2A8E6</accession>
<dbReference type="EMBL" id="PKGI01000057">
    <property type="protein sequence ID" value="PLA75645.1"/>
    <property type="molecule type" value="Genomic_DNA"/>
</dbReference>
<protein>
    <submittedName>
        <fullName evidence="2">Uncharacterized protein</fullName>
    </submittedName>
</protein>
<evidence type="ECO:0000256" key="1">
    <source>
        <dbReference type="SAM" id="Phobius"/>
    </source>
</evidence>
<reference evidence="3" key="1">
    <citation type="submission" date="2017-12" db="EMBL/GenBank/DDBJ databases">
        <authorList>
            <person name="Christensen H."/>
        </authorList>
    </citation>
    <scope>NUCLEOTIDE SEQUENCE [LARGE SCALE GENOMIC DNA]</scope>
    <source>
        <strain evidence="3">268A</strain>
    </source>
</reference>
<name>A0A2I2A8E6_9LACO</name>
<feature type="transmembrane region" description="Helical" evidence="1">
    <location>
        <begin position="42"/>
        <end position="64"/>
    </location>
</feature>
<sequence length="66" mass="7329">MKLYKWKKGDGKQLLGCLVAILIGGVIALPLSILGVTSIDDIIIPFFFIVGFITFIGGIFKWIFRL</sequence>
<keyword evidence="1" id="KW-1133">Transmembrane helix</keyword>
<feature type="transmembrane region" description="Helical" evidence="1">
    <location>
        <begin position="14"/>
        <end position="36"/>
    </location>
</feature>
<dbReference type="RefSeq" id="WP_101812437.1">
    <property type="nucleotide sequence ID" value="NZ_PKGI01000057.1"/>
</dbReference>
<dbReference type="AlphaFoldDB" id="A0A2I2A8E6"/>
<organism evidence="2 3">
    <name type="scientific">Ligilactobacillus agilis</name>
    <dbReference type="NCBI Taxonomy" id="1601"/>
    <lineage>
        <taxon>Bacteria</taxon>
        <taxon>Bacillati</taxon>
        <taxon>Bacillota</taxon>
        <taxon>Bacilli</taxon>
        <taxon>Lactobacillales</taxon>
        <taxon>Lactobacillaceae</taxon>
        <taxon>Ligilactobacillus</taxon>
    </lineage>
</organism>
<keyword evidence="1" id="KW-0812">Transmembrane</keyword>
<dbReference type="Proteomes" id="UP000234579">
    <property type="component" value="Unassembled WGS sequence"/>
</dbReference>
<keyword evidence="1" id="KW-0472">Membrane</keyword>
<evidence type="ECO:0000313" key="2">
    <source>
        <dbReference type="EMBL" id="PLA75645.1"/>
    </source>
</evidence>
<evidence type="ECO:0000313" key="3">
    <source>
        <dbReference type="Proteomes" id="UP000234579"/>
    </source>
</evidence>
<comment type="caution">
    <text evidence="2">The sequence shown here is derived from an EMBL/GenBank/DDBJ whole genome shotgun (WGS) entry which is preliminary data.</text>
</comment>